<dbReference type="Proteomes" id="UP000001861">
    <property type="component" value="Unassembled WGS sequence"/>
</dbReference>
<keyword evidence="2" id="KW-0472">Membrane</keyword>
<accession>A8NU22</accession>
<keyword evidence="2" id="KW-0812">Transmembrane</keyword>
<dbReference type="GeneID" id="6012910"/>
<dbReference type="EMBL" id="AACS02000004">
    <property type="protein sequence ID" value="EAU85451.2"/>
    <property type="molecule type" value="Genomic_DNA"/>
</dbReference>
<dbReference type="eggNOG" id="ENOG502SJKT">
    <property type="taxonomic scope" value="Eukaryota"/>
</dbReference>
<feature type="compositionally biased region" description="Polar residues" evidence="1">
    <location>
        <begin position="244"/>
        <end position="259"/>
    </location>
</feature>
<feature type="compositionally biased region" description="Low complexity" evidence="1">
    <location>
        <begin position="173"/>
        <end position="194"/>
    </location>
</feature>
<dbReference type="AlphaFoldDB" id="A8NU22"/>
<dbReference type="VEuPathDB" id="FungiDB:CC1G_12975"/>
<dbReference type="OMA" id="ALRIMWL"/>
<proteinExistence type="predicted"/>
<feature type="compositionally biased region" description="Polar residues" evidence="1">
    <location>
        <begin position="225"/>
        <end position="234"/>
    </location>
</feature>
<dbReference type="KEGG" id="cci:CC1G_12975"/>
<feature type="compositionally biased region" description="Polar residues" evidence="1">
    <location>
        <begin position="331"/>
        <end position="349"/>
    </location>
</feature>
<dbReference type="STRING" id="240176.A8NU22"/>
<feature type="region of interest" description="Disordered" evidence="1">
    <location>
        <begin position="153"/>
        <end position="385"/>
    </location>
</feature>
<evidence type="ECO:0000256" key="1">
    <source>
        <dbReference type="SAM" id="MobiDB-lite"/>
    </source>
</evidence>
<comment type="caution">
    <text evidence="3">The sequence shown here is derived from an EMBL/GenBank/DDBJ whole genome shotgun (WGS) entry which is preliminary data.</text>
</comment>
<dbReference type="RefSeq" id="XP_001836362.2">
    <property type="nucleotide sequence ID" value="XM_001836310.2"/>
</dbReference>
<dbReference type="InParanoid" id="A8NU22"/>
<evidence type="ECO:0000313" key="3">
    <source>
        <dbReference type="EMBL" id="EAU85451.2"/>
    </source>
</evidence>
<keyword evidence="2" id="KW-1133">Transmembrane helix</keyword>
<organism evidence="3 4">
    <name type="scientific">Coprinopsis cinerea (strain Okayama-7 / 130 / ATCC MYA-4618 / FGSC 9003)</name>
    <name type="common">Inky cap fungus</name>
    <name type="synonym">Hormographiella aspergillata</name>
    <dbReference type="NCBI Taxonomy" id="240176"/>
    <lineage>
        <taxon>Eukaryota</taxon>
        <taxon>Fungi</taxon>
        <taxon>Dikarya</taxon>
        <taxon>Basidiomycota</taxon>
        <taxon>Agaricomycotina</taxon>
        <taxon>Agaricomycetes</taxon>
        <taxon>Agaricomycetidae</taxon>
        <taxon>Agaricales</taxon>
        <taxon>Agaricineae</taxon>
        <taxon>Psathyrellaceae</taxon>
        <taxon>Coprinopsis</taxon>
    </lineage>
</organism>
<dbReference type="HOGENOM" id="CLU_717656_0_0_1"/>
<dbReference type="OrthoDB" id="100006at2759"/>
<name>A8NU22_COPC7</name>
<feature type="transmembrane region" description="Helical" evidence="2">
    <location>
        <begin position="34"/>
        <end position="59"/>
    </location>
</feature>
<protein>
    <submittedName>
        <fullName evidence="3">Uncharacterized protein</fullName>
    </submittedName>
</protein>
<sequence length="385" mass="41977">MASVPFILPKPDGDVYGPDGFMCTIRAVYPKAQFMLHVLPILVASILSAIFYSIIYLALRGTLAVKGGVKLSLDPHERWTVAASDNYQRFIARIASSVVNVFLFYNTFRVLEPAFEGTSYATSHRDVEKSGFYDNSFGPQIEEKKASPFHLPTYVHQRRASTKSNTSSERLLSFHGKSSSQSSLGSSRGSSPRGYGRGDILASPQPALQRAEVVAHSHKSSVSSDGYNSPSQLFRSLPERHRYSPSTGSNSSPRASPTQVPGGLWRSDSWSSSDHFETVTPLRPAPSSDDRYYGVGTTTLSAFGAPFGRSPPRSPPRQLTLLGDRTPSPPTGATISRLPSSQSQNTSPRQRPFLLTGSLDNDDYTPSAYTNPRTPPVPSALTSRR</sequence>
<evidence type="ECO:0000313" key="4">
    <source>
        <dbReference type="Proteomes" id="UP000001861"/>
    </source>
</evidence>
<evidence type="ECO:0000256" key="2">
    <source>
        <dbReference type="SAM" id="Phobius"/>
    </source>
</evidence>
<reference evidence="3 4" key="1">
    <citation type="journal article" date="2010" name="Proc. Natl. Acad. Sci. U.S.A.">
        <title>Insights into evolution of multicellular fungi from the assembled chromosomes of the mushroom Coprinopsis cinerea (Coprinus cinereus).</title>
        <authorList>
            <person name="Stajich J.E."/>
            <person name="Wilke S.K."/>
            <person name="Ahren D."/>
            <person name="Au C.H."/>
            <person name="Birren B.W."/>
            <person name="Borodovsky M."/>
            <person name="Burns C."/>
            <person name="Canback B."/>
            <person name="Casselton L.A."/>
            <person name="Cheng C.K."/>
            <person name="Deng J."/>
            <person name="Dietrich F.S."/>
            <person name="Fargo D.C."/>
            <person name="Farman M.L."/>
            <person name="Gathman A.C."/>
            <person name="Goldberg J."/>
            <person name="Guigo R."/>
            <person name="Hoegger P.J."/>
            <person name="Hooker J.B."/>
            <person name="Huggins A."/>
            <person name="James T.Y."/>
            <person name="Kamada T."/>
            <person name="Kilaru S."/>
            <person name="Kodira C."/>
            <person name="Kues U."/>
            <person name="Kupfer D."/>
            <person name="Kwan H.S."/>
            <person name="Lomsadze A."/>
            <person name="Li W."/>
            <person name="Lilly W.W."/>
            <person name="Ma L.J."/>
            <person name="Mackey A.J."/>
            <person name="Manning G."/>
            <person name="Martin F."/>
            <person name="Muraguchi H."/>
            <person name="Natvig D.O."/>
            <person name="Palmerini H."/>
            <person name="Ramesh M.A."/>
            <person name="Rehmeyer C.J."/>
            <person name="Roe B.A."/>
            <person name="Shenoy N."/>
            <person name="Stanke M."/>
            <person name="Ter-Hovhannisyan V."/>
            <person name="Tunlid A."/>
            <person name="Velagapudi R."/>
            <person name="Vision T.J."/>
            <person name="Zeng Q."/>
            <person name="Zolan M.E."/>
            <person name="Pukkila P.J."/>
        </authorList>
    </citation>
    <scope>NUCLEOTIDE SEQUENCE [LARGE SCALE GENOMIC DNA]</scope>
    <source>
        <strain evidence="4">Okayama-7 / 130 / ATCC MYA-4618 / FGSC 9003</strain>
    </source>
</reference>
<gene>
    <name evidence="3" type="ORF">CC1G_12975</name>
</gene>
<keyword evidence="4" id="KW-1185">Reference proteome</keyword>